<keyword evidence="2" id="KW-0378">Hydrolase</keyword>
<dbReference type="EMBL" id="VLJV01000001">
    <property type="protein sequence ID" value="TWH19501.1"/>
    <property type="molecule type" value="Genomic_DNA"/>
</dbReference>
<evidence type="ECO:0000313" key="2">
    <source>
        <dbReference type="EMBL" id="TWH19501.1"/>
    </source>
</evidence>
<evidence type="ECO:0000259" key="1">
    <source>
        <dbReference type="Pfam" id="PF12146"/>
    </source>
</evidence>
<dbReference type="GO" id="GO:0016787">
    <property type="term" value="F:hydrolase activity"/>
    <property type="evidence" value="ECO:0007669"/>
    <property type="project" value="UniProtKB-KW"/>
</dbReference>
<sequence>MNAAGGRPVLTVRRARGEPRAAALVLHGGAEHGLDRVRPWRAAYLRMVPFARALASAYGDLGLDVHLLRNRVRGWNEPDRDPVTDARWALERIRATAPGMPIVLVGHSMGGRVALRIADADGVAAVCALAPWTPEGEPVEPVRDRTVLIAHGSGDERTSPAASLAYATRAAPVAARLARVEIAGERHAMLRRPGLWRRLVLDATARALTLPGAVDAFDRVWCDPAPGRLSISL</sequence>
<dbReference type="Gene3D" id="3.40.50.1820">
    <property type="entry name" value="alpha/beta hydrolase"/>
    <property type="match status" value="1"/>
</dbReference>
<organism evidence="2 3">
    <name type="scientific">Prauserella rugosa</name>
    <dbReference type="NCBI Taxonomy" id="43354"/>
    <lineage>
        <taxon>Bacteria</taxon>
        <taxon>Bacillati</taxon>
        <taxon>Actinomycetota</taxon>
        <taxon>Actinomycetes</taxon>
        <taxon>Pseudonocardiales</taxon>
        <taxon>Pseudonocardiaceae</taxon>
        <taxon>Prauserella</taxon>
    </lineage>
</organism>
<feature type="domain" description="Serine aminopeptidase S33" evidence="1">
    <location>
        <begin position="73"/>
        <end position="130"/>
    </location>
</feature>
<dbReference type="Pfam" id="PF12146">
    <property type="entry name" value="Hydrolase_4"/>
    <property type="match status" value="1"/>
</dbReference>
<dbReference type="InterPro" id="IPR029058">
    <property type="entry name" value="AB_hydrolase_fold"/>
</dbReference>
<gene>
    <name evidence="2" type="ORF">JD82_01328</name>
</gene>
<dbReference type="RefSeq" id="WP_051757449.1">
    <property type="nucleotide sequence ID" value="NZ_JOIJ01000002.1"/>
</dbReference>
<proteinExistence type="predicted"/>
<keyword evidence="3" id="KW-1185">Reference proteome</keyword>
<dbReference type="SUPFAM" id="SSF53474">
    <property type="entry name" value="alpha/beta-Hydrolases"/>
    <property type="match status" value="1"/>
</dbReference>
<evidence type="ECO:0000313" key="3">
    <source>
        <dbReference type="Proteomes" id="UP000317303"/>
    </source>
</evidence>
<dbReference type="OrthoDB" id="3366509at2"/>
<dbReference type="AlphaFoldDB" id="A0A660CEX1"/>
<name>A0A660CEX1_9PSEU</name>
<dbReference type="Proteomes" id="UP000317303">
    <property type="component" value="Unassembled WGS sequence"/>
</dbReference>
<protein>
    <submittedName>
        <fullName evidence="2">Alpha/beta hydrolase family protein</fullName>
    </submittedName>
</protein>
<accession>A0A660CEX1</accession>
<dbReference type="InterPro" id="IPR022742">
    <property type="entry name" value="Hydrolase_4"/>
</dbReference>
<comment type="caution">
    <text evidence="2">The sequence shown here is derived from an EMBL/GenBank/DDBJ whole genome shotgun (WGS) entry which is preliminary data.</text>
</comment>
<reference evidence="2 3" key="1">
    <citation type="submission" date="2019-07" db="EMBL/GenBank/DDBJ databases">
        <title>R&amp;d 2014.</title>
        <authorList>
            <person name="Klenk H.-P."/>
        </authorList>
    </citation>
    <scope>NUCLEOTIDE SEQUENCE [LARGE SCALE GENOMIC DNA]</scope>
    <source>
        <strain evidence="2 3">DSM 43194</strain>
    </source>
</reference>